<dbReference type="GO" id="GO:0009307">
    <property type="term" value="P:DNA restriction-modification system"/>
    <property type="evidence" value="ECO:0007669"/>
    <property type="project" value="UniProtKB-KW"/>
</dbReference>
<dbReference type="GO" id="GO:0044027">
    <property type="term" value="P:negative regulation of gene expression via chromosomal CpG island methylation"/>
    <property type="evidence" value="ECO:0007669"/>
    <property type="project" value="TreeGrafter"/>
</dbReference>
<gene>
    <name evidence="8" type="ORF">DXA63_08970</name>
</gene>
<keyword evidence="3 7" id="KW-0808">Transferase</keyword>
<evidence type="ECO:0000256" key="1">
    <source>
        <dbReference type="ARBA" id="ARBA00011975"/>
    </source>
</evidence>
<dbReference type="AlphaFoldDB" id="A0AA93BIX9"/>
<comment type="caution">
    <text evidence="8">The sequence shown here is derived from an EMBL/GenBank/DDBJ whole genome shotgun (WGS) entry which is preliminary data.</text>
</comment>
<dbReference type="PANTHER" id="PTHR10629">
    <property type="entry name" value="CYTOSINE-SPECIFIC METHYLTRANSFERASE"/>
    <property type="match status" value="1"/>
</dbReference>
<evidence type="ECO:0000313" key="8">
    <source>
        <dbReference type="EMBL" id="RGX94191.1"/>
    </source>
</evidence>
<dbReference type="GO" id="GO:0003886">
    <property type="term" value="F:DNA (cytosine-5-)-methyltransferase activity"/>
    <property type="evidence" value="ECO:0007669"/>
    <property type="project" value="UniProtKB-EC"/>
</dbReference>
<dbReference type="SUPFAM" id="SSF53335">
    <property type="entry name" value="S-adenosyl-L-methionine-dependent methyltransferases"/>
    <property type="match status" value="1"/>
</dbReference>
<comment type="catalytic activity">
    <reaction evidence="6">
        <text>a 2'-deoxycytidine in DNA + S-adenosyl-L-methionine = a 5-methyl-2'-deoxycytidine in DNA + S-adenosyl-L-homocysteine + H(+)</text>
        <dbReference type="Rhea" id="RHEA:13681"/>
        <dbReference type="Rhea" id="RHEA-COMP:11369"/>
        <dbReference type="Rhea" id="RHEA-COMP:11370"/>
        <dbReference type="ChEBI" id="CHEBI:15378"/>
        <dbReference type="ChEBI" id="CHEBI:57856"/>
        <dbReference type="ChEBI" id="CHEBI:59789"/>
        <dbReference type="ChEBI" id="CHEBI:85452"/>
        <dbReference type="ChEBI" id="CHEBI:85454"/>
        <dbReference type="EC" id="2.1.1.37"/>
    </reaction>
</comment>
<dbReference type="EMBL" id="QSCI01000036">
    <property type="protein sequence ID" value="RGX94191.1"/>
    <property type="molecule type" value="Genomic_DNA"/>
</dbReference>
<proteinExistence type="inferred from homology"/>
<dbReference type="Gene3D" id="3.40.50.150">
    <property type="entry name" value="Vaccinia Virus protein VP39"/>
    <property type="match status" value="1"/>
</dbReference>
<dbReference type="Proteomes" id="UP000285604">
    <property type="component" value="Unassembled WGS sequence"/>
</dbReference>
<comment type="similarity">
    <text evidence="7">Belongs to the class I-like SAM-binding methyltransferase superfamily. C5-methyltransferase family.</text>
</comment>
<feature type="active site" evidence="7">
    <location>
        <position position="87"/>
    </location>
</feature>
<protein>
    <recommendedName>
        <fullName evidence="1">DNA (cytosine-5-)-methyltransferase</fullName>
        <ecNumber evidence="1">2.1.1.37</ecNumber>
    </recommendedName>
</protein>
<keyword evidence="2 7" id="KW-0489">Methyltransferase</keyword>
<evidence type="ECO:0000256" key="7">
    <source>
        <dbReference type="PROSITE-ProRule" id="PRU01016"/>
    </source>
</evidence>
<sequence length="428" mass="48938">MKESNSSKYALSLFSSAGIGELGVKACGIDILLSNELLKERCMLYHENYPNTESICGDIWTLQNKIIEEWKNKNVGNPFLVYATPPCQGMSFNGLGKLLSEIRNGRRPKEDPRNRLIIPAINIIKELKPQWIILENVTTMTNTVIRTEDNRYVNIIEYIKEQLFDEYIGKAEIVNCADYGIPQSRIRLITVLSRSKKGKEYFEKHNSFLPPKSHSEKAENGKDKWVTLREAIGNSPKLSAQKGKNKDNNIPWHVVPILNDEKYWWVSCTPQNETAYNNQCPKCGYKGNARHDSCIIDGRHVSKKDTPIYCDKCGALLPRPTIVDKKTGKRRLIKGFDTAYKRMSWDTPAPTLTQNFQFVSSDKKIHPDQNRVLSIFEGLRLQSISNYDYKFSIEGKQISMARCCEIIGESVPPKLVELICKNIIRIEN</sequence>
<evidence type="ECO:0000256" key="3">
    <source>
        <dbReference type="ARBA" id="ARBA00022679"/>
    </source>
</evidence>
<evidence type="ECO:0000256" key="2">
    <source>
        <dbReference type="ARBA" id="ARBA00022603"/>
    </source>
</evidence>
<evidence type="ECO:0000313" key="9">
    <source>
        <dbReference type="Proteomes" id="UP000285604"/>
    </source>
</evidence>
<dbReference type="PANTHER" id="PTHR10629:SF52">
    <property type="entry name" value="DNA (CYTOSINE-5)-METHYLTRANSFERASE 1"/>
    <property type="match status" value="1"/>
</dbReference>
<reference evidence="8 9" key="1">
    <citation type="submission" date="2018-08" db="EMBL/GenBank/DDBJ databases">
        <title>A genome reference for cultivated species of the human gut microbiota.</title>
        <authorList>
            <person name="Zou Y."/>
            <person name="Xue W."/>
            <person name="Luo G."/>
        </authorList>
    </citation>
    <scope>NUCLEOTIDE SEQUENCE [LARGE SCALE GENOMIC DNA]</scope>
    <source>
        <strain evidence="8 9">OF03-3</strain>
    </source>
</reference>
<dbReference type="PROSITE" id="PS51679">
    <property type="entry name" value="SAM_MT_C5"/>
    <property type="match status" value="1"/>
</dbReference>
<accession>A0AA93BIX9</accession>
<dbReference type="InterPro" id="IPR050390">
    <property type="entry name" value="C5-Methyltransferase"/>
</dbReference>
<dbReference type="Pfam" id="PF00145">
    <property type="entry name" value="DNA_methylase"/>
    <property type="match status" value="1"/>
</dbReference>
<keyword evidence="5" id="KW-0680">Restriction system</keyword>
<evidence type="ECO:0000256" key="6">
    <source>
        <dbReference type="ARBA" id="ARBA00047422"/>
    </source>
</evidence>
<name>A0AA93BIX9_9BACT</name>
<dbReference type="InterPro" id="IPR029063">
    <property type="entry name" value="SAM-dependent_MTases_sf"/>
</dbReference>
<dbReference type="Gene3D" id="3.90.120.10">
    <property type="entry name" value="DNA Methylase, subunit A, domain 2"/>
    <property type="match status" value="1"/>
</dbReference>
<dbReference type="EC" id="2.1.1.37" evidence="1"/>
<dbReference type="GO" id="GO:0003677">
    <property type="term" value="F:DNA binding"/>
    <property type="evidence" value="ECO:0007669"/>
    <property type="project" value="TreeGrafter"/>
</dbReference>
<evidence type="ECO:0000256" key="5">
    <source>
        <dbReference type="ARBA" id="ARBA00022747"/>
    </source>
</evidence>
<organism evidence="8 9">
    <name type="scientific">Segatella copri</name>
    <dbReference type="NCBI Taxonomy" id="165179"/>
    <lineage>
        <taxon>Bacteria</taxon>
        <taxon>Pseudomonadati</taxon>
        <taxon>Bacteroidota</taxon>
        <taxon>Bacteroidia</taxon>
        <taxon>Bacteroidales</taxon>
        <taxon>Prevotellaceae</taxon>
        <taxon>Segatella</taxon>
    </lineage>
</organism>
<keyword evidence="4 7" id="KW-0949">S-adenosyl-L-methionine</keyword>
<dbReference type="InterPro" id="IPR001525">
    <property type="entry name" value="C5_MeTfrase"/>
</dbReference>
<dbReference type="GO" id="GO:0032259">
    <property type="term" value="P:methylation"/>
    <property type="evidence" value="ECO:0007669"/>
    <property type="project" value="UniProtKB-KW"/>
</dbReference>
<dbReference type="PRINTS" id="PR00105">
    <property type="entry name" value="C5METTRFRASE"/>
</dbReference>
<evidence type="ECO:0000256" key="4">
    <source>
        <dbReference type="ARBA" id="ARBA00022691"/>
    </source>
</evidence>